<reference evidence="6 7" key="1">
    <citation type="submission" date="2023-08" db="EMBL/GenBank/DDBJ databases">
        <title>Implementing the SeqCode for naming new Mesorhizobium species isolated from Vachellia karroo root nodules.</title>
        <authorList>
            <person name="Van Lill M."/>
        </authorList>
    </citation>
    <scope>NUCLEOTIDE SEQUENCE [LARGE SCALE GENOMIC DNA]</scope>
    <source>
        <strain evidence="6 7">VK23A</strain>
    </source>
</reference>
<dbReference type="PRINTS" id="PR00039">
    <property type="entry name" value="HTHLYSR"/>
</dbReference>
<dbReference type="InterPro" id="IPR036390">
    <property type="entry name" value="WH_DNA-bd_sf"/>
</dbReference>
<keyword evidence="4" id="KW-0804">Transcription</keyword>
<dbReference type="RefSeq" id="WP_320316499.1">
    <property type="nucleotide sequence ID" value="NZ_JAVIIX010000005.1"/>
</dbReference>
<dbReference type="Pfam" id="PF00126">
    <property type="entry name" value="HTH_1"/>
    <property type="match status" value="1"/>
</dbReference>
<dbReference type="Pfam" id="PF03466">
    <property type="entry name" value="LysR_substrate"/>
    <property type="match status" value="1"/>
</dbReference>
<evidence type="ECO:0000313" key="6">
    <source>
        <dbReference type="EMBL" id="MDX8472292.1"/>
    </source>
</evidence>
<dbReference type="InterPro" id="IPR000847">
    <property type="entry name" value="LysR_HTH_N"/>
</dbReference>
<protein>
    <submittedName>
        <fullName evidence="6">LysR substrate-binding domain-containing protein</fullName>
    </submittedName>
</protein>
<dbReference type="SUPFAM" id="SSF46785">
    <property type="entry name" value="Winged helix' DNA-binding domain"/>
    <property type="match status" value="1"/>
</dbReference>
<evidence type="ECO:0000259" key="5">
    <source>
        <dbReference type="PROSITE" id="PS50931"/>
    </source>
</evidence>
<evidence type="ECO:0000256" key="2">
    <source>
        <dbReference type="ARBA" id="ARBA00023015"/>
    </source>
</evidence>
<evidence type="ECO:0000256" key="1">
    <source>
        <dbReference type="ARBA" id="ARBA00009437"/>
    </source>
</evidence>
<dbReference type="SUPFAM" id="SSF53850">
    <property type="entry name" value="Periplasmic binding protein-like II"/>
    <property type="match status" value="1"/>
</dbReference>
<comment type="caution">
    <text evidence="6">The sequence shown here is derived from an EMBL/GenBank/DDBJ whole genome shotgun (WGS) entry which is preliminary data.</text>
</comment>
<feature type="domain" description="HTH lysR-type" evidence="5">
    <location>
        <begin position="2"/>
        <end position="59"/>
    </location>
</feature>
<dbReference type="PANTHER" id="PTHR30579">
    <property type="entry name" value="TRANSCRIPTIONAL REGULATOR"/>
    <property type="match status" value="1"/>
</dbReference>
<name>A0ABU4XBY6_9HYPH</name>
<evidence type="ECO:0000313" key="7">
    <source>
        <dbReference type="Proteomes" id="UP001271780"/>
    </source>
</evidence>
<evidence type="ECO:0000256" key="4">
    <source>
        <dbReference type="ARBA" id="ARBA00023163"/>
    </source>
</evidence>
<comment type="similarity">
    <text evidence="1">Belongs to the LysR transcriptional regulatory family.</text>
</comment>
<sequence length="286" mass="30904">MFETELLRVFITVAECGGFTRASEVLHSTQSTVSAQIRRLEDQAGQALFARSTRSVQLTPAGDTLLGYARTILRINEDARQRLSGAVPAGRIRLGSSEDLTGAWLPRLLRRFVTQFPQVAIDLEIGIGPRLLRRLDKGEIDVMVAGRCAGDTEGWRLWREPLVWAFARESEPPTPLRLAFFPEPCPYREAALRALGGQGEANQGWTIACTSDSLAGVRAAAVAAIAITPLPRSLVGPELRILGPEAASLPSLPDVEYIAKVGRRANTSAIAALMEMIHTAPAPMAG</sequence>
<keyword evidence="2" id="KW-0805">Transcription regulation</keyword>
<proteinExistence type="inferred from homology"/>
<evidence type="ECO:0000256" key="3">
    <source>
        <dbReference type="ARBA" id="ARBA00023125"/>
    </source>
</evidence>
<dbReference type="PROSITE" id="PS50931">
    <property type="entry name" value="HTH_LYSR"/>
    <property type="match status" value="1"/>
</dbReference>
<dbReference type="Gene3D" id="1.10.10.10">
    <property type="entry name" value="Winged helix-like DNA-binding domain superfamily/Winged helix DNA-binding domain"/>
    <property type="match status" value="1"/>
</dbReference>
<dbReference type="Gene3D" id="3.40.190.10">
    <property type="entry name" value="Periplasmic binding protein-like II"/>
    <property type="match status" value="2"/>
</dbReference>
<dbReference type="Proteomes" id="UP001271780">
    <property type="component" value="Unassembled WGS sequence"/>
</dbReference>
<dbReference type="InterPro" id="IPR005119">
    <property type="entry name" value="LysR_subst-bd"/>
</dbReference>
<organism evidence="6 7">
    <name type="scientific">Mesorhizobium dulcispinae</name>
    <dbReference type="NCBI Taxonomy" id="3072316"/>
    <lineage>
        <taxon>Bacteria</taxon>
        <taxon>Pseudomonadati</taxon>
        <taxon>Pseudomonadota</taxon>
        <taxon>Alphaproteobacteria</taxon>
        <taxon>Hyphomicrobiales</taxon>
        <taxon>Phyllobacteriaceae</taxon>
        <taxon>Mesorhizobium</taxon>
    </lineage>
</organism>
<accession>A0ABU4XBY6</accession>
<dbReference type="EMBL" id="JAVIIZ010000004">
    <property type="protein sequence ID" value="MDX8472292.1"/>
    <property type="molecule type" value="Genomic_DNA"/>
</dbReference>
<dbReference type="InterPro" id="IPR036388">
    <property type="entry name" value="WH-like_DNA-bd_sf"/>
</dbReference>
<dbReference type="PANTHER" id="PTHR30579:SF7">
    <property type="entry name" value="HTH-TYPE TRANSCRIPTIONAL REGULATOR LRHA-RELATED"/>
    <property type="match status" value="1"/>
</dbReference>
<keyword evidence="7" id="KW-1185">Reference proteome</keyword>
<keyword evidence="3" id="KW-0238">DNA-binding</keyword>
<dbReference type="InterPro" id="IPR050176">
    <property type="entry name" value="LTTR"/>
</dbReference>
<gene>
    <name evidence="6" type="ORF">RFM27_09440</name>
</gene>